<proteinExistence type="predicted"/>
<evidence type="ECO:0000256" key="1">
    <source>
        <dbReference type="SAM" id="MobiDB-lite"/>
    </source>
</evidence>
<feature type="region of interest" description="Disordered" evidence="1">
    <location>
        <begin position="1"/>
        <end position="25"/>
    </location>
</feature>
<dbReference type="PANTHER" id="PTHR34057">
    <property type="entry name" value="ELONGATION FACTOR"/>
    <property type="match status" value="1"/>
</dbReference>
<sequence length="283" mass="31246">MAPASVPALPTAMDTKDEGDGGSKNQNSVVVVKSEVVCTNGGPLVVGTELVKYEGGDTTECSSSFGDTCSGFEGEADNGEPEVNSSLSAHANGVGPSKPPRRKKVMAEWSNSVRPIQWRCHWLELRMRELSSQISKYDKELALIKKQNELQQAASKANGTMSESMQIHKGHGNSIMKRRKRKRHEDSVDASLYINKHQILSYYHDKQNKGVQTGDLLVDDDCGTGMNVPIWYLVKLFSEVKMENIASSKGTPLDRISSSLNCEKNVAFVTPYACYKRNPRYLI</sequence>
<dbReference type="InterPro" id="IPR038745">
    <property type="entry name" value="AT4G37440-like"/>
</dbReference>
<protein>
    <submittedName>
        <fullName evidence="2">Uncharacterized protein</fullName>
    </submittedName>
</protein>
<dbReference type="PANTHER" id="PTHR34057:SF15">
    <property type="entry name" value="CALMODULIN-BINDING DOMAIN-CONTAINING PROTEIN"/>
    <property type="match status" value="1"/>
</dbReference>
<dbReference type="AlphaFoldDB" id="A0A1D6MS59"/>
<dbReference type="EMBL" id="CM007649">
    <property type="protein sequence ID" value="ONM31793.1"/>
    <property type="molecule type" value="Genomic_DNA"/>
</dbReference>
<dbReference type="CDD" id="cd11650">
    <property type="entry name" value="AT4G37440_like"/>
    <property type="match status" value="1"/>
</dbReference>
<organism evidence="2">
    <name type="scientific">Zea mays</name>
    <name type="common">Maize</name>
    <dbReference type="NCBI Taxonomy" id="4577"/>
    <lineage>
        <taxon>Eukaryota</taxon>
        <taxon>Viridiplantae</taxon>
        <taxon>Streptophyta</taxon>
        <taxon>Embryophyta</taxon>
        <taxon>Tracheophyta</taxon>
        <taxon>Spermatophyta</taxon>
        <taxon>Magnoliopsida</taxon>
        <taxon>Liliopsida</taxon>
        <taxon>Poales</taxon>
        <taxon>Poaceae</taxon>
        <taxon>PACMAD clade</taxon>
        <taxon>Panicoideae</taxon>
        <taxon>Andropogonodae</taxon>
        <taxon>Andropogoneae</taxon>
        <taxon>Tripsacinae</taxon>
        <taxon>Zea</taxon>
    </lineage>
</organism>
<feature type="region of interest" description="Disordered" evidence="1">
    <location>
        <begin position="74"/>
        <end position="103"/>
    </location>
</feature>
<evidence type="ECO:0000313" key="2">
    <source>
        <dbReference type="EMBL" id="ONM31793.1"/>
    </source>
</evidence>
<reference evidence="2" key="1">
    <citation type="submission" date="2015-12" db="EMBL/GenBank/DDBJ databases">
        <title>Update maize B73 reference genome by single molecule sequencing technologies.</title>
        <authorList>
            <consortium name="Maize Genome Sequencing Project"/>
            <person name="Ware D."/>
        </authorList>
    </citation>
    <scope>NUCLEOTIDE SEQUENCE [LARGE SCALE GENOMIC DNA]</scope>
    <source>
        <tissue evidence="2">Seedling</tissue>
    </source>
</reference>
<gene>
    <name evidence="2" type="ORF">ZEAMMB73_Zm00001d040678</name>
</gene>
<name>A0A1D6MS59_MAIZE</name>
<accession>A0A1D6MS59</accession>
<dbReference type="ExpressionAtlas" id="A0A1D6MS59">
    <property type="expression patterns" value="baseline and differential"/>
</dbReference>